<dbReference type="GO" id="GO:0008270">
    <property type="term" value="F:zinc ion binding"/>
    <property type="evidence" value="ECO:0007669"/>
    <property type="project" value="UniProtKB-KW"/>
</dbReference>
<dbReference type="CDD" id="cd04477">
    <property type="entry name" value="RPA1N"/>
    <property type="match status" value="1"/>
</dbReference>
<dbReference type="InterPro" id="IPR004365">
    <property type="entry name" value="NA-bd_OB_tRNA"/>
</dbReference>
<dbReference type="GO" id="GO:0007004">
    <property type="term" value="P:telomere maintenance via telomerase"/>
    <property type="evidence" value="ECO:0007669"/>
    <property type="project" value="TreeGrafter"/>
</dbReference>
<dbReference type="FunFam" id="2.40.50.140:FF:000041">
    <property type="entry name" value="Replication protein A subunit"/>
    <property type="match status" value="1"/>
</dbReference>
<dbReference type="GO" id="GO:0003684">
    <property type="term" value="F:damaged DNA binding"/>
    <property type="evidence" value="ECO:0007669"/>
    <property type="project" value="TreeGrafter"/>
</dbReference>
<dbReference type="Gene3D" id="2.40.50.140">
    <property type="entry name" value="Nucleic acid-binding proteins"/>
    <property type="match status" value="4"/>
</dbReference>
<dbReference type="InterPro" id="IPR012340">
    <property type="entry name" value="NA-bd_OB-fold"/>
</dbReference>
<comment type="subunit">
    <text evidence="12">Heterotrimer of RPA1, RPA2 and RPA3 (canonical replication protein A complex).</text>
</comment>
<feature type="compositionally biased region" description="Polar residues" evidence="13">
    <location>
        <begin position="136"/>
        <end position="145"/>
    </location>
</feature>
<evidence type="ECO:0000313" key="18">
    <source>
        <dbReference type="EMBL" id="CAA2634883.1"/>
    </source>
</evidence>
<dbReference type="GO" id="GO:0006289">
    <property type="term" value="P:nucleotide-excision repair"/>
    <property type="evidence" value="ECO:0007669"/>
    <property type="project" value="TreeGrafter"/>
</dbReference>
<evidence type="ECO:0000256" key="2">
    <source>
        <dbReference type="ARBA" id="ARBA00005690"/>
    </source>
</evidence>
<evidence type="ECO:0000256" key="3">
    <source>
        <dbReference type="ARBA" id="ARBA00022705"/>
    </source>
</evidence>
<dbReference type="GO" id="GO:0006260">
    <property type="term" value="P:DNA replication"/>
    <property type="evidence" value="ECO:0007669"/>
    <property type="project" value="UniProtKB-KW"/>
</dbReference>
<dbReference type="FunFam" id="2.40.50.140:FF:000090">
    <property type="entry name" value="Replication protein A subunit"/>
    <property type="match status" value="1"/>
</dbReference>
<keyword evidence="6 12" id="KW-0863">Zinc-finger</keyword>
<feature type="region of interest" description="Disordered" evidence="13">
    <location>
        <begin position="92"/>
        <end position="116"/>
    </location>
</feature>
<dbReference type="FunFam" id="2.40.50.140:FF:000117">
    <property type="entry name" value="Replication protein A subunit"/>
    <property type="match status" value="1"/>
</dbReference>
<dbReference type="NCBIfam" id="TIGR00617">
    <property type="entry name" value="rpa1"/>
    <property type="match status" value="1"/>
</dbReference>
<feature type="compositionally biased region" description="Basic and acidic residues" evidence="13">
    <location>
        <begin position="446"/>
        <end position="460"/>
    </location>
</feature>
<feature type="domain" description="OB" evidence="14">
    <location>
        <begin position="206"/>
        <end position="291"/>
    </location>
</feature>
<dbReference type="CDD" id="cd04474">
    <property type="entry name" value="RPA1_DBD_A"/>
    <property type="match status" value="1"/>
</dbReference>
<evidence type="ECO:0000256" key="10">
    <source>
        <dbReference type="ARBA" id="ARBA00023204"/>
    </source>
</evidence>
<dbReference type="PANTHER" id="PTHR23273">
    <property type="entry name" value="REPLICATION FACTOR A 1, RFA1"/>
    <property type="match status" value="1"/>
</dbReference>
<feature type="region of interest" description="Disordered" evidence="13">
    <location>
        <begin position="133"/>
        <end position="164"/>
    </location>
</feature>
<evidence type="ECO:0000259" key="16">
    <source>
        <dbReference type="Pfam" id="PF08646"/>
    </source>
</evidence>
<dbReference type="EMBL" id="CACRZD030000018">
    <property type="protein sequence ID" value="CAA6673856.1"/>
    <property type="molecule type" value="Genomic_DNA"/>
</dbReference>
<keyword evidence="11 12" id="KW-0539">Nucleus</keyword>
<evidence type="ECO:0000256" key="11">
    <source>
        <dbReference type="ARBA" id="ARBA00023242"/>
    </source>
</evidence>
<dbReference type="GO" id="GO:0005662">
    <property type="term" value="C:DNA replication factor A complex"/>
    <property type="evidence" value="ECO:0007669"/>
    <property type="project" value="TreeGrafter"/>
</dbReference>
<feature type="domain" description="Replication protein A OB" evidence="17">
    <location>
        <begin position="318"/>
        <end position="420"/>
    </location>
</feature>
<evidence type="ECO:0000256" key="9">
    <source>
        <dbReference type="ARBA" id="ARBA00023172"/>
    </source>
</evidence>
<keyword evidence="9" id="KW-0233">DNA recombination</keyword>
<dbReference type="PANTHER" id="PTHR23273:SF4">
    <property type="entry name" value="REPLICATION PROTEIN A OB DOMAIN-CONTAINING PROTEIN"/>
    <property type="match status" value="1"/>
</dbReference>
<name>A0A7I8JUJ6_SPIIN</name>
<dbReference type="InterPro" id="IPR031657">
    <property type="entry name" value="REPA_OB_2"/>
</dbReference>
<keyword evidence="10" id="KW-0234">DNA repair</keyword>
<dbReference type="InterPro" id="IPR013955">
    <property type="entry name" value="Rep_factor-A_C"/>
</dbReference>
<dbReference type="EMBL" id="LR743605">
    <property type="protein sequence ID" value="CAA2634883.1"/>
    <property type="molecule type" value="Genomic_DNA"/>
</dbReference>
<dbReference type="InterPro" id="IPR007199">
    <property type="entry name" value="Rep_factor-A_N"/>
</dbReference>
<keyword evidence="4 12" id="KW-0479">Metal-binding</keyword>
<dbReference type="CDD" id="cd04475">
    <property type="entry name" value="RPA1_DBD_B"/>
    <property type="match status" value="1"/>
</dbReference>
<dbReference type="InterPro" id="IPR004591">
    <property type="entry name" value="Rfa1"/>
</dbReference>
<keyword evidence="8 12" id="KW-0238">DNA-binding</keyword>
<dbReference type="SUPFAM" id="SSF50249">
    <property type="entry name" value="Nucleic acid-binding proteins"/>
    <property type="match status" value="4"/>
</dbReference>
<evidence type="ECO:0000256" key="12">
    <source>
        <dbReference type="RuleBase" id="RU364130"/>
    </source>
</evidence>
<dbReference type="Pfam" id="PF01336">
    <property type="entry name" value="tRNA_anti-codon"/>
    <property type="match status" value="1"/>
</dbReference>
<evidence type="ECO:0000256" key="13">
    <source>
        <dbReference type="SAM" id="MobiDB-lite"/>
    </source>
</evidence>
<dbReference type="GO" id="GO:0000724">
    <property type="term" value="P:double-strand break repair via homologous recombination"/>
    <property type="evidence" value="ECO:0007669"/>
    <property type="project" value="TreeGrafter"/>
</dbReference>
<protein>
    <recommendedName>
        <fullName evidence="12">Replication protein A subunit</fullName>
    </recommendedName>
</protein>
<evidence type="ECO:0000256" key="5">
    <source>
        <dbReference type="ARBA" id="ARBA00022763"/>
    </source>
</evidence>
<keyword evidence="7 12" id="KW-0862">Zinc</keyword>
<dbReference type="InterPro" id="IPR047192">
    <property type="entry name" value="Euk_RPA1_DBD_C"/>
</dbReference>
<dbReference type="GO" id="GO:0007140">
    <property type="term" value="P:male meiotic nuclear division"/>
    <property type="evidence" value="ECO:0007669"/>
    <property type="project" value="UniProtKB-ARBA"/>
</dbReference>
<evidence type="ECO:0000259" key="15">
    <source>
        <dbReference type="Pfam" id="PF04057"/>
    </source>
</evidence>
<dbReference type="Pfam" id="PF16900">
    <property type="entry name" value="REPA_OB_2"/>
    <property type="match status" value="1"/>
</dbReference>
<dbReference type="CDD" id="cd04476">
    <property type="entry name" value="RPA1_DBD_C"/>
    <property type="match status" value="1"/>
</dbReference>
<keyword evidence="5" id="KW-0227">DNA damage</keyword>
<dbReference type="GO" id="GO:0043047">
    <property type="term" value="F:single-stranded telomeric DNA binding"/>
    <property type="evidence" value="ECO:0007669"/>
    <property type="project" value="TreeGrafter"/>
</dbReference>
<dbReference type="Pfam" id="PF04057">
    <property type="entry name" value="Rep-A_N"/>
    <property type="match status" value="1"/>
</dbReference>
<comment type="similarity">
    <text evidence="2 12">Belongs to the replication factor A protein 1 family.</text>
</comment>
<evidence type="ECO:0000259" key="14">
    <source>
        <dbReference type="Pfam" id="PF01336"/>
    </source>
</evidence>
<dbReference type="FunFam" id="2.40.50.140:FF:000064">
    <property type="entry name" value="Replication protein A subunit"/>
    <property type="match status" value="1"/>
</dbReference>
<evidence type="ECO:0000256" key="7">
    <source>
        <dbReference type="ARBA" id="ARBA00022833"/>
    </source>
</evidence>
<reference evidence="18 19" key="1">
    <citation type="submission" date="2019-12" db="EMBL/GenBank/DDBJ databases">
        <authorList>
            <person name="Scholz U."/>
            <person name="Mascher M."/>
            <person name="Fiebig A."/>
        </authorList>
    </citation>
    <scope>NUCLEOTIDE SEQUENCE</scope>
</reference>
<comment type="subcellular location">
    <subcellularLocation>
        <location evidence="1 12">Nucleus</location>
    </subcellularLocation>
</comment>
<dbReference type="AlphaFoldDB" id="A0A7I8JUJ6"/>
<dbReference type="Proteomes" id="UP001189122">
    <property type="component" value="Unassembled WGS sequence"/>
</dbReference>
<feature type="domain" description="Replication factor-A protein 1 N-terminal" evidence="15">
    <location>
        <begin position="6"/>
        <end position="90"/>
    </location>
</feature>
<evidence type="ECO:0000259" key="17">
    <source>
        <dbReference type="Pfam" id="PF16900"/>
    </source>
</evidence>
<comment type="function">
    <text evidence="12">Component of the replication protein A complex (RPA) required for DNA recombination, repair and replication. The activity of RPA is mediated by single-stranded DNA binding and protein interactions. Probably involved in repair of double-strand DNA breaks (DSBs) induced by genotoxic stresses.</text>
</comment>
<keyword evidence="19" id="KW-1185">Reference proteome</keyword>
<evidence type="ECO:0000256" key="1">
    <source>
        <dbReference type="ARBA" id="ARBA00004123"/>
    </source>
</evidence>
<proteinExistence type="inferred from homology"/>
<evidence type="ECO:0000256" key="6">
    <source>
        <dbReference type="ARBA" id="ARBA00022771"/>
    </source>
</evidence>
<organism evidence="18">
    <name type="scientific">Spirodela intermedia</name>
    <name type="common">Intermediate duckweed</name>
    <dbReference type="NCBI Taxonomy" id="51605"/>
    <lineage>
        <taxon>Eukaryota</taxon>
        <taxon>Viridiplantae</taxon>
        <taxon>Streptophyta</taxon>
        <taxon>Embryophyta</taxon>
        <taxon>Tracheophyta</taxon>
        <taxon>Spermatophyta</taxon>
        <taxon>Magnoliopsida</taxon>
        <taxon>Liliopsida</taxon>
        <taxon>Araceae</taxon>
        <taxon>Lemnoideae</taxon>
        <taxon>Spirodela</taxon>
    </lineage>
</organism>
<gene>
    <name evidence="18" type="ORF">SI7747_18020272</name>
</gene>
<dbReference type="Pfam" id="PF08646">
    <property type="entry name" value="Rep_fac-A_C"/>
    <property type="match status" value="1"/>
</dbReference>
<feature type="region of interest" description="Disordered" evidence="13">
    <location>
        <begin position="434"/>
        <end position="460"/>
    </location>
</feature>
<evidence type="ECO:0000256" key="4">
    <source>
        <dbReference type="ARBA" id="ARBA00022723"/>
    </source>
</evidence>
<sequence>MEGVSLTRGAIADITNGGAEGMKPVLQVVDLKLVQTVQNTTERFRMVLSDGVHAQQAMLATQMNPMVKSGQLQKGSVVQLNEFICNLIQNRNSRSEQRKQSKAQGRASDDEQQQQQQPLRWRLVELWGTFLVPQSRPGTSESQSKPEVPEPRGFRPPGNSYGRQIQPTYQQVLQPALYSNRGPIAKNEAPPRIVPIASLNPYQGRWTIRARVTSKGDLRRYSNPRGEGKVFSFDLLDSEGGEIRVTCFNAVADQFFDQVEAGKLYLISRGSLKPVVQRNFNHLNSEYEIFLESTSTVQPCGEEDDGSIPRVQFNLRSIGEIESAEANSIVDLAGVVSAVNPATSVMRKNGTETLKRTLQLRDMSGRSVELTLWGSFCNAEGQRLQQMCDAGLFPVLVVKAARVNDFSGRSVGTISSSQLFWHDGEGRHSAALSISRDGAGGAGGGRADDRKSVSQIKDEGLGRSEKPDWITVKATVTFLKVDNFCYTACPLLVGDRPCNKKVNNNGDGTWRCDRCDRSFPECDYRYLLQLQVQDHTGLTWVTAFQEAGEEIVGAAAKELYALKYEEQDDARFAEIVRGVLFREYLFKLKVKEETFSDEQRVKSTVVRAERVNPSSESRYLLALIDKLSSAPPLEPAAAGMPGAYSYSTARSAIAPRSYPPASRRGLL</sequence>
<feature type="domain" description="Replication factor A C-terminal" evidence="16">
    <location>
        <begin position="469"/>
        <end position="620"/>
    </location>
</feature>
<evidence type="ECO:0000256" key="8">
    <source>
        <dbReference type="ARBA" id="ARBA00023125"/>
    </source>
</evidence>
<keyword evidence="3 12" id="KW-0235">DNA replication</keyword>
<accession>A0A7I8JUJ6</accession>
<evidence type="ECO:0000313" key="19">
    <source>
        <dbReference type="Proteomes" id="UP001189122"/>
    </source>
</evidence>